<dbReference type="EMBL" id="JSAM01000096">
    <property type="protein sequence ID" value="KIA76982.1"/>
    <property type="molecule type" value="Genomic_DNA"/>
</dbReference>
<sequence>MIRSTTIHGIKFFDSASSCLSDFKKLHWSKKVISFIQSFGTLFIYGLNKISLRLRRIQMASYTVAPNSSQQKLVVCLHGLNSSPMQFKKILDEMEKYSLYGTHIYIPHIFKKGNGKLDEMIQPIFENVKKWAKTNGDKELVLVGISNGGRIARALEAEFAKPENHANIKKIRFVSVVGACKGSSLAKLANKLKLSWMMSKNISEEMPTGSIRNAQLDRDWEEGLRNSPGIVRDYTFIASPHDWQVPDYHSTLMEIPQYSARYTLMKGHGHNSIVNAASKAIAEIIAL</sequence>
<proteinExistence type="predicted"/>
<dbReference type="RefSeq" id="WP_013925510.1">
    <property type="nucleotide sequence ID" value="NZ_JSAM01000096.1"/>
</dbReference>
<organism evidence="1 2">
    <name type="scientific">Parachlamydia acanthamoebae</name>
    <dbReference type="NCBI Taxonomy" id="83552"/>
    <lineage>
        <taxon>Bacteria</taxon>
        <taxon>Pseudomonadati</taxon>
        <taxon>Chlamydiota</taxon>
        <taxon>Chlamydiia</taxon>
        <taxon>Parachlamydiales</taxon>
        <taxon>Parachlamydiaceae</taxon>
        <taxon>Parachlamydia</taxon>
    </lineage>
</organism>
<accession>A0A0C1E6R7</accession>
<evidence type="ECO:0000313" key="1">
    <source>
        <dbReference type="EMBL" id="KIA76982.1"/>
    </source>
</evidence>
<dbReference type="Gene3D" id="3.40.50.1820">
    <property type="entry name" value="alpha/beta hydrolase"/>
    <property type="match status" value="1"/>
</dbReference>
<protein>
    <submittedName>
        <fullName evidence="1">Uncharacterized protein</fullName>
    </submittedName>
</protein>
<dbReference type="SUPFAM" id="SSF53474">
    <property type="entry name" value="alpha/beta-Hydrolases"/>
    <property type="match status" value="1"/>
</dbReference>
<gene>
    <name evidence="1" type="ORF">DB43_HA00010</name>
</gene>
<name>A0A0C1E6R7_9BACT</name>
<dbReference type="InterPro" id="IPR029058">
    <property type="entry name" value="AB_hydrolase_fold"/>
</dbReference>
<dbReference type="PATRIC" id="fig|83552.4.peg.1854"/>
<comment type="caution">
    <text evidence="1">The sequence shown here is derived from an EMBL/GenBank/DDBJ whole genome shotgun (WGS) entry which is preliminary data.</text>
</comment>
<dbReference type="AlphaFoldDB" id="A0A0C1E6R7"/>
<reference evidence="1 2" key="1">
    <citation type="journal article" date="2014" name="Mol. Biol. Evol.">
        <title>Massive expansion of Ubiquitination-related gene families within the Chlamydiae.</title>
        <authorList>
            <person name="Domman D."/>
            <person name="Collingro A."/>
            <person name="Lagkouvardos I."/>
            <person name="Gehre L."/>
            <person name="Weinmaier T."/>
            <person name="Rattei T."/>
            <person name="Subtil A."/>
            <person name="Horn M."/>
        </authorList>
    </citation>
    <scope>NUCLEOTIDE SEQUENCE [LARGE SCALE GENOMIC DNA]</scope>
    <source>
        <strain evidence="1 2">OEW1</strain>
    </source>
</reference>
<dbReference type="Proteomes" id="UP000031307">
    <property type="component" value="Unassembled WGS sequence"/>
</dbReference>
<evidence type="ECO:0000313" key="2">
    <source>
        <dbReference type="Proteomes" id="UP000031307"/>
    </source>
</evidence>